<keyword evidence="2" id="KW-0489">Methyltransferase</keyword>
<dbReference type="InterPro" id="IPR029063">
    <property type="entry name" value="SAM-dependent_MTases_sf"/>
</dbReference>
<organism evidence="2 3">
    <name type="scientific">Pseudoxanthomonas mexicana</name>
    <dbReference type="NCBI Taxonomy" id="128785"/>
    <lineage>
        <taxon>Bacteria</taxon>
        <taxon>Pseudomonadati</taxon>
        <taxon>Pseudomonadota</taxon>
        <taxon>Gammaproteobacteria</taxon>
        <taxon>Lysobacterales</taxon>
        <taxon>Lysobacteraceae</taxon>
        <taxon>Pseudoxanthomonas</taxon>
    </lineage>
</organism>
<dbReference type="CDD" id="cd02440">
    <property type="entry name" value="AdoMet_MTases"/>
    <property type="match status" value="1"/>
</dbReference>
<dbReference type="Proteomes" id="UP000515838">
    <property type="component" value="Chromosome"/>
</dbReference>
<accession>A0A7G9TEM8</accession>
<evidence type="ECO:0000259" key="1">
    <source>
        <dbReference type="Pfam" id="PF13649"/>
    </source>
</evidence>
<evidence type="ECO:0000313" key="2">
    <source>
        <dbReference type="EMBL" id="QNN78553.1"/>
    </source>
</evidence>
<dbReference type="GeneID" id="81470053"/>
<name>A0A7G9TEM8_PSEMX</name>
<dbReference type="Pfam" id="PF13649">
    <property type="entry name" value="Methyltransf_25"/>
    <property type="match status" value="1"/>
</dbReference>
<sequence>MQQHELDALFDQQAAGYDARWVRMAPIRDSLLFLIDTVFAPLPDDAHVLCVGAGTGAEIGHLARRFPRWTFLALDPSTQMIAACRERALREGFADRCRFHAGVVETLPEEAAFDGATCLLVSQFLLDPDARIAFFASIAHRLRPGGTLVWADLAWDTEAPDYPAMLRLWMETMSGAGLDAAALEQIRANYARDVAILPPDRVAALAEAGGFAPPLRFHQAGMIHGWCARTKDASVSSAR</sequence>
<dbReference type="GO" id="GO:0032259">
    <property type="term" value="P:methylation"/>
    <property type="evidence" value="ECO:0007669"/>
    <property type="project" value="UniProtKB-KW"/>
</dbReference>
<keyword evidence="2" id="KW-0808">Transferase</keyword>
<protein>
    <submittedName>
        <fullName evidence="2">Class I SAM-dependent methyltransferase</fullName>
    </submittedName>
</protein>
<reference evidence="2 3" key="1">
    <citation type="submission" date="2020-08" db="EMBL/GenBank/DDBJ databases">
        <title>Streptomycin Non-resistant strain, P. mexicana.</title>
        <authorList>
            <person name="Ganesh-Kumar S."/>
            <person name="Zhe T."/>
            <person name="Yu Z."/>
            <person name="Min Y."/>
        </authorList>
    </citation>
    <scope>NUCLEOTIDE SEQUENCE [LARGE SCALE GENOMIC DNA]</scope>
    <source>
        <strain evidence="2 3">GTZY2</strain>
    </source>
</reference>
<dbReference type="EMBL" id="CP060731">
    <property type="protein sequence ID" value="QNN78553.1"/>
    <property type="molecule type" value="Genomic_DNA"/>
</dbReference>
<dbReference type="GO" id="GO:0008168">
    <property type="term" value="F:methyltransferase activity"/>
    <property type="evidence" value="ECO:0007669"/>
    <property type="project" value="UniProtKB-KW"/>
</dbReference>
<dbReference type="InterPro" id="IPR041698">
    <property type="entry name" value="Methyltransf_25"/>
</dbReference>
<dbReference type="AlphaFoldDB" id="A0A7G9TEM8"/>
<gene>
    <name evidence="2" type="ORF">IAE60_03685</name>
</gene>
<evidence type="ECO:0000313" key="3">
    <source>
        <dbReference type="Proteomes" id="UP000515838"/>
    </source>
</evidence>
<dbReference type="RefSeq" id="WP_187573918.1">
    <property type="nucleotide sequence ID" value="NZ_CP060731.1"/>
</dbReference>
<dbReference type="SUPFAM" id="SSF53335">
    <property type="entry name" value="S-adenosyl-L-methionine-dependent methyltransferases"/>
    <property type="match status" value="1"/>
</dbReference>
<feature type="domain" description="Methyltransferase" evidence="1">
    <location>
        <begin position="48"/>
        <end position="146"/>
    </location>
</feature>
<dbReference type="Gene3D" id="3.40.50.150">
    <property type="entry name" value="Vaccinia Virus protein VP39"/>
    <property type="match status" value="1"/>
</dbReference>
<proteinExistence type="predicted"/>